<dbReference type="InterPro" id="IPR035965">
    <property type="entry name" value="PAS-like_dom_sf"/>
</dbReference>
<keyword evidence="3 8" id="KW-0597">Phosphoprotein</keyword>
<evidence type="ECO:0000256" key="2">
    <source>
        <dbReference type="ARBA" id="ARBA00012438"/>
    </source>
</evidence>
<dbReference type="Pfam" id="PF02518">
    <property type="entry name" value="HATPase_c"/>
    <property type="match status" value="2"/>
</dbReference>
<evidence type="ECO:0000256" key="8">
    <source>
        <dbReference type="PROSITE-ProRule" id="PRU00169"/>
    </source>
</evidence>
<dbReference type="SUPFAM" id="SSF55874">
    <property type="entry name" value="ATPase domain of HSP90 chaperone/DNA topoisomerase II/histidine kinase"/>
    <property type="match status" value="2"/>
</dbReference>
<keyword evidence="7" id="KW-0472">Membrane</keyword>
<feature type="modified residue" description="4-aspartylphosphate" evidence="8">
    <location>
        <position position="658"/>
    </location>
</feature>
<dbReference type="FunFam" id="3.30.565.10:FF:000010">
    <property type="entry name" value="Sensor histidine kinase RcsC"/>
    <property type="match status" value="1"/>
</dbReference>
<dbReference type="InterPro" id="IPR000700">
    <property type="entry name" value="PAS-assoc_C"/>
</dbReference>
<dbReference type="Pfam" id="PF00512">
    <property type="entry name" value="HisKA"/>
    <property type="match status" value="2"/>
</dbReference>
<dbReference type="SUPFAM" id="SSF55781">
    <property type="entry name" value="GAF domain-like"/>
    <property type="match status" value="1"/>
</dbReference>
<dbReference type="Gene3D" id="3.30.565.10">
    <property type="entry name" value="Histidine kinase-like ATPase, C-terminal domain"/>
    <property type="match status" value="2"/>
</dbReference>
<evidence type="ECO:0000256" key="4">
    <source>
        <dbReference type="ARBA" id="ARBA00022679"/>
    </source>
</evidence>
<dbReference type="InterPro" id="IPR005467">
    <property type="entry name" value="His_kinase_dom"/>
</dbReference>
<comment type="catalytic activity">
    <reaction evidence="1">
        <text>ATP + protein L-histidine = ADP + protein N-phospho-L-histidine.</text>
        <dbReference type="EC" id="2.7.13.3"/>
    </reaction>
</comment>
<dbReference type="PROSITE" id="PS50113">
    <property type="entry name" value="PAC"/>
    <property type="match status" value="1"/>
</dbReference>
<dbReference type="InterPro" id="IPR036097">
    <property type="entry name" value="HisK_dim/P_sf"/>
</dbReference>
<dbReference type="PROSITE" id="PS50110">
    <property type="entry name" value="RESPONSE_REGULATORY"/>
    <property type="match status" value="2"/>
</dbReference>
<dbReference type="InterPro" id="IPR004358">
    <property type="entry name" value="Sig_transdc_His_kin-like_C"/>
</dbReference>
<evidence type="ECO:0000256" key="5">
    <source>
        <dbReference type="ARBA" id="ARBA00022777"/>
    </source>
</evidence>
<dbReference type="SUPFAM" id="SSF52172">
    <property type="entry name" value="CheY-like"/>
    <property type="match status" value="2"/>
</dbReference>
<dbReference type="Proteomes" id="UP000006512">
    <property type="component" value="Unassembled WGS sequence"/>
</dbReference>
<organism evidence="13 14">
    <name type="scientific">Asticcacaulis biprosthecium C19</name>
    <dbReference type="NCBI Taxonomy" id="715226"/>
    <lineage>
        <taxon>Bacteria</taxon>
        <taxon>Pseudomonadati</taxon>
        <taxon>Pseudomonadota</taxon>
        <taxon>Alphaproteobacteria</taxon>
        <taxon>Caulobacterales</taxon>
        <taxon>Caulobacteraceae</taxon>
        <taxon>Asticcacaulis</taxon>
    </lineage>
</organism>
<keyword evidence="5" id="KW-0418">Kinase</keyword>
<dbReference type="InterPro" id="IPR003594">
    <property type="entry name" value="HATPase_dom"/>
</dbReference>
<dbReference type="CDD" id="cd17574">
    <property type="entry name" value="REC_OmpR"/>
    <property type="match status" value="1"/>
</dbReference>
<dbReference type="Pfam" id="PF08448">
    <property type="entry name" value="PAS_4"/>
    <property type="match status" value="1"/>
</dbReference>
<feature type="domain" description="Histidine kinase" evidence="9">
    <location>
        <begin position="992"/>
        <end position="1214"/>
    </location>
</feature>
<dbReference type="CDD" id="cd17546">
    <property type="entry name" value="REC_hyHK_CKI1_RcsC-like"/>
    <property type="match status" value="1"/>
</dbReference>
<dbReference type="InterPro" id="IPR001610">
    <property type="entry name" value="PAC"/>
</dbReference>
<dbReference type="EC" id="2.7.13.3" evidence="2"/>
<evidence type="ECO:0000259" key="9">
    <source>
        <dbReference type="PROSITE" id="PS50109"/>
    </source>
</evidence>
<dbReference type="FunFam" id="1.10.287.130:FF:000001">
    <property type="entry name" value="Two-component sensor histidine kinase"/>
    <property type="match status" value="1"/>
</dbReference>
<feature type="modified residue" description="4-aspartylphosphate" evidence="8">
    <location>
        <position position="1285"/>
    </location>
</feature>
<feature type="domain" description="Response regulatory" evidence="10">
    <location>
        <begin position="1236"/>
        <end position="1355"/>
    </location>
</feature>
<dbReference type="InterPro" id="IPR029016">
    <property type="entry name" value="GAF-like_dom_sf"/>
</dbReference>
<dbReference type="PANTHER" id="PTHR43047:SF64">
    <property type="entry name" value="HISTIDINE KINASE CONTAINING CHEY-HOMOLOGOUS RECEIVER DOMAIN AND PAS DOMAIN-RELATED"/>
    <property type="match status" value="1"/>
</dbReference>
<dbReference type="InterPro" id="IPR036890">
    <property type="entry name" value="HATPase_C_sf"/>
</dbReference>
<keyword evidence="14" id="KW-1185">Reference proteome</keyword>
<dbReference type="SMART" id="SM00086">
    <property type="entry name" value="PAC"/>
    <property type="match status" value="1"/>
</dbReference>
<dbReference type="PROSITE" id="PS50109">
    <property type="entry name" value="HIS_KIN"/>
    <property type="match status" value="2"/>
</dbReference>
<reference evidence="14" key="1">
    <citation type="submission" date="2011-03" db="EMBL/GenBank/DDBJ databases">
        <title>Draft genome sequence of Brevundimonas diminuta.</title>
        <authorList>
            <person name="Brown P.J.B."/>
            <person name="Buechlein A."/>
            <person name="Hemmerich C."/>
            <person name="Brun Y.V."/>
        </authorList>
    </citation>
    <scope>NUCLEOTIDE SEQUENCE [LARGE SCALE GENOMIC DNA]</scope>
    <source>
        <strain evidence="14">C19</strain>
    </source>
</reference>
<evidence type="ECO:0000313" key="13">
    <source>
        <dbReference type="EMBL" id="EGF93483.1"/>
    </source>
</evidence>
<dbReference type="SMART" id="SM00388">
    <property type="entry name" value="HisKA"/>
    <property type="match status" value="2"/>
</dbReference>
<protein>
    <recommendedName>
        <fullName evidence="2">histidine kinase</fullName>
        <ecNumber evidence="2">2.7.13.3</ecNumber>
    </recommendedName>
</protein>
<dbReference type="Pfam" id="PF00072">
    <property type="entry name" value="Response_reg"/>
    <property type="match status" value="2"/>
</dbReference>
<evidence type="ECO:0000259" key="10">
    <source>
        <dbReference type="PROSITE" id="PS50110"/>
    </source>
</evidence>
<dbReference type="RefSeq" id="WP_006272680.1">
    <property type="nucleotide sequence ID" value="NZ_GL883077.1"/>
</dbReference>
<dbReference type="HOGENOM" id="CLU_000445_82_0_5"/>
<dbReference type="PANTHER" id="PTHR43047">
    <property type="entry name" value="TWO-COMPONENT HISTIDINE PROTEIN KINASE"/>
    <property type="match status" value="1"/>
</dbReference>
<feature type="domain" description="PAS" evidence="11">
    <location>
        <begin position="855"/>
        <end position="926"/>
    </location>
</feature>
<dbReference type="PROSITE" id="PS50112">
    <property type="entry name" value="PAS"/>
    <property type="match status" value="1"/>
</dbReference>
<dbReference type="Gene3D" id="3.30.450.20">
    <property type="entry name" value="PAS domain"/>
    <property type="match status" value="3"/>
</dbReference>
<dbReference type="Pfam" id="PF08447">
    <property type="entry name" value="PAS_3"/>
    <property type="match status" value="1"/>
</dbReference>
<dbReference type="STRING" id="715226.ABI_19230"/>
<proteinExistence type="predicted"/>
<evidence type="ECO:0000256" key="1">
    <source>
        <dbReference type="ARBA" id="ARBA00000085"/>
    </source>
</evidence>
<evidence type="ECO:0000256" key="3">
    <source>
        <dbReference type="ARBA" id="ARBA00022553"/>
    </source>
</evidence>
<evidence type="ECO:0000256" key="6">
    <source>
        <dbReference type="ARBA" id="ARBA00023012"/>
    </source>
</evidence>
<feature type="domain" description="PAC" evidence="12">
    <location>
        <begin position="929"/>
        <end position="981"/>
    </location>
</feature>
<sequence>MIESAAADLFRGDSETAALMRERDWSQTSLGPVSGWPQSLKTAVRIMLTSRQPIWIGWGRDLVFLYNDPYKSIIGGKHPYMLGQPTSVVWAEIWEDIGPMLATAMGGSEGTYVEEQLLIMERNGYPEETYYTFSYSPIPDDDGTPGGIICANTEDTHRVIGDRQVALRRDLAAALTQARTVSQACTLAMGALGHNTHDLPFALIYVPDGEDLVLAGTSGIARGHAAAPARLAADKSIWPLSDSGDSRLIADLRGRLDLPSGAWPVSPDRAVMLPIATGGENAGVLITGLNPYRLYDEDYKGFMTLVTGQIAAGIANAQAYEDERSRAEALAELDRAKTAFFSNVSHEFRTPLTLLLAPLEEVLADPATTPRDRERLDVANRNALRLLKLVNVLLDFSRIEAGRTQAAFQPVNLACYTAELASNFRSAMDRAGLAYKLDIQPLSQPVYADVEMWEKVVLNLISNAFKYTLEGEVEISLSEADGHAVLAVRDTGPGIPEHERAHVFTRFHRVEGVTGRSIEGSGIGLALVRELVRLHGGEVWLKSETGRGSTFFVRLPLGTAHLPADQVRDDLATPGSRRAEAYVEEALRWLPRAADDVLAVLDAPAIPRPRVVLADDNADMRDYIHRLLNDDFDVVAVTDGEQAWQAIRDQLPELVLTDVMMPKLDGFGLLERLRGDDATRRLPVIMLSARAGEEARVEALDAGVDDYLVKPFNARELLAKVRSQLQIAHLRREGEAQVRRVLESIRDGIMVIERDWRITYMNGAGRDIIAGRGVDPEAIIGLSHWDAFPHAAGTFVEDHLRRAMEDRVMVEFENFYAPWQRWFAVRVYPVDEGGVSIYFHDITDRKEADAALRISQERWHGLAESMPQLVWIAPGQDAGVSYLNEQWAIYTGRPIGELINEGWVDNLHPDDRQPMFDTWNAAVAAEGLYDIEYRLRRFDGGYRWFKTRGVPVREASGRLNGWYGTCTDIQDMVEARVAAESANRAKSEFLANMSHEIRTPLNAIVGLTHIMLNYKTDPASHGKYLQTMKDSADTLMQLINDVLDLARIEADRVELEMAPCPLHEVVRECLGITEVKGAEKGLACGLDFGLPHGTVVETDVLRLKQILMNLLSNAVKFTQTGRIDVEVSAAPARSELLPVTIRVRDTGVGIAADKIEHIFAQFTQEDASITRRFGGSGLGLAISRRLSEMLGGRLTVESEVGKGTVFSLSLALKMLEIDHDKVAPPATERSEPARRRVLLAEDHPANALVATTLLEDYGYDCEVVPDGGTAIARWRTSAFDLVMMDVQMPDMDGYEATRQIRRIEVQETRPRTPILAMTAHALKGDRETCLQAGMDDYIAKPFDAAELEQKLRALLAHV</sequence>
<accession>F4QLI5</accession>
<dbReference type="Gene3D" id="3.40.50.2300">
    <property type="match status" value="2"/>
</dbReference>
<dbReference type="eggNOG" id="COG4251">
    <property type="taxonomic scope" value="Bacteria"/>
</dbReference>
<dbReference type="GO" id="GO:0000155">
    <property type="term" value="F:phosphorelay sensor kinase activity"/>
    <property type="evidence" value="ECO:0007669"/>
    <property type="project" value="InterPro"/>
</dbReference>
<dbReference type="eggNOG" id="COG5002">
    <property type="taxonomic scope" value="Bacteria"/>
</dbReference>
<dbReference type="Gene3D" id="1.10.287.130">
    <property type="match status" value="2"/>
</dbReference>
<dbReference type="SUPFAM" id="SSF47384">
    <property type="entry name" value="Homodimeric domain of signal transducing histidine kinase"/>
    <property type="match status" value="2"/>
</dbReference>
<dbReference type="NCBIfam" id="TIGR00229">
    <property type="entry name" value="sensory_box"/>
    <property type="match status" value="2"/>
</dbReference>
<dbReference type="Gene3D" id="3.30.450.40">
    <property type="match status" value="1"/>
</dbReference>
<dbReference type="CDD" id="cd00130">
    <property type="entry name" value="PAS"/>
    <property type="match status" value="2"/>
</dbReference>
<evidence type="ECO:0000259" key="11">
    <source>
        <dbReference type="PROSITE" id="PS50112"/>
    </source>
</evidence>
<dbReference type="FunFam" id="3.30.565.10:FF:000006">
    <property type="entry name" value="Sensor histidine kinase WalK"/>
    <property type="match status" value="1"/>
</dbReference>
<dbReference type="eggNOG" id="COG0745">
    <property type="taxonomic scope" value="Bacteria"/>
</dbReference>
<evidence type="ECO:0000259" key="12">
    <source>
        <dbReference type="PROSITE" id="PS50113"/>
    </source>
</evidence>
<keyword evidence="4" id="KW-0808">Transferase</keyword>
<dbReference type="InterPro" id="IPR000014">
    <property type="entry name" value="PAS"/>
</dbReference>
<dbReference type="SMART" id="SM00448">
    <property type="entry name" value="REC"/>
    <property type="match status" value="2"/>
</dbReference>
<dbReference type="InterPro" id="IPR001789">
    <property type="entry name" value="Sig_transdc_resp-reg_receiver"/>
</dbReference>
<evidence type="ECO:0000313" key="14">
    <source>
        <dbReference type="Proteomes" id="UP000006512"/>
    </source>
</evidence>
<name>F4QLI5_9CAUL</name>
<dbReference type="PRINTS" id="PR00344">
    <property type="entry name" value="BCTRLSENSOR"/>
</dbReference>
<feature type="domain" description="Response regulatory" evidence="10">
    <location>
        <begin position="610"/>
        <end position="725"/>
    </location>
</feature>
<dbReference type="FunFam" id="1.10.287.130:FF:000045">
    <property type="entry name" value="Two-component system sensor histidine kinase/response regulator"/>
    <property type="match status" value="1"/>
</dbReference>
<dbReference type="SMART" id="SM00091">
    <property type="entry name" value="PAS"/>
    <property type="match status" value="2"/>
</dbReference>
<dbReference type="SUPFAM" id="SSF55785">
    <property type="entry name" value="PYP-like sensor domain (PAS domain)"/>
    <property type="match status" value="2"/>
</dbReference>
<dbReference type="CDD" id="cd16922">
    <property type="entry name" value="HATPase_EvgS-ArcB-TorS-like"/>
    <property type="match status" value="2"/>
</dbReference>
<evidence type="ECO:0000256" key="7">
    <source>
        <dbReference type="ARBA" id="ARBA00023136"/>
    </source>
</evidence>
<dbReference type="EMBL" id="GL883077">
    <property type="protein sequence ID" value="EGF93483.1"/>
    <property type="molecule type" value="Genomic_DNA"/>
</dbReference>
<dbReference type="InterPro" id="IPR003661">
    <property type="entry name" value="HisK_dim/P_dom"/>
</dbReference>
<dbReference type="InterPro" id="IPR013655">
    <property type="entry name" value="PAS_fold_3"/>
</dbReference>
<dbReference type="OrthoDB" id="9796100at2"/>
<dbReference type="InterPro" id="IPR013656">
    <property type="entry name" value="PAS_4"/>
</dbReference>
<dbReference type="FunFam" id="3.30.450.20:FF:000099">
    <property type="entry name" value="Sensory box sensor histidine kinase"/>
    <property type="match status" value="1"/>
</dbReference>
<feature type="domain" description="Histidine kinase" evidence="9">
    <location>
        <begin position="343"/>
        <end position="559"/>
    </location>
</feature>
<dbReference type="InterPro" id="IPR011006">
    <property type="entry name" value="CheY-like_superfamily"/>
</dbReference>
<dbReference type="SMART" id="SM00387">
    <property type="entry name" value="HATPase_c"/>
    <property type="match status" value="2"/>
</dbReference>
<gene>
    <name evidence="13" type="ORF">ABI_19230</name>
</gene>
<dbReference type="CDD" id="cd00082">
    <property type="entry name" value="HisKA"/>
    <property type="match status" value="2"/>
</dbReference>
<keyword evidence="6" id="KW-0902">Two-component regulatory system</keyword>